<keyword evidence="7" id="KW-1185">Reference proteome</keyword>
<dbReference type="Proteomes" id="UP000578686">
    <property type="component" value="Unassembled WGS sequence"/>
</dbReference>
<dbReference type="InterPro" id="IPR050490">
    <property type="entry name" value="Bact_solute-bd_prot1"/>
</dbReference>
<dbReference type="RefSeq" id="WP_167974356.1">
    <property type="nucleotide sequence ID" value="NZ_BHZG01000420.1"/>
</dbReference>
<dbReference type="CDD" id="cd14748">
    <property type="entry name" value="PBP2_UgpB"/>
    <property type="match status" value="1"/>
</dbReference>
<dbReference type="Pfam" id="PF13416">
    <property type="entry name" value="SBP_bac_8"/>
    <property type="match status" value="1"/>
</dbReference>
<evidence type="ECO:0000256" key="4">
    <source>
        <dbReference type="ARBA" id="ARBA00022729"/>
    </source>
</evidence>
<name>A0A7X6D5B3_9ACTN</name>
<evidence type="ECO:0000313" key="6">
    <source>
        <dbReference type="EMBL" id="NJQ08466.1"/>
    </source>
</evidence>
<comment type="caution">
    <text evidence="6">The sequence shown here is derived from an EMBL/GenBank/DDBJ whole genome shotgun (WGS) entry which is preliminary data.</text>
</comment>
<feature type="signal peptide" evidence="5">
    <location>
        <begin position="1"/>
        <end position="22"/>
    </location>
</feature>
<protein>
    <submittedName>
        <fullName evidence="6">ABC transporter substrate-binding protein</fullName>
    </submittedName>
</protein>
<comment type="subcellular location">
    <subcellularLocation>
        <location evidence="1">Cell envelope</location>
    </subcellularLocation>
</comment>
<dbReference type="PROSITE" id="PS51257">
    <property type="entry name" value="PROKAR_LIPOPROTEIN"/>
    <property type="match status" value="1"/>
</dbReference>
<dbReference type="PANTHER" id="PTHR43649:SF31">
    <property type="entry name" value="SN-GLYCEROL-3-PHOSPHATE-BINDING PERIPLASMIC PROTEIN UGPB"/>
    <property type="match status" value="1"/>
</dbReference>
<evidence type="ECO:0000313" key="7">
    <source>
        <dbReference type="Proteomes" id="UP000578686"/>
    </source>
</evidence>
<sequence>MTLRSRSAAVAAGASIALLLSACSTDDTGGGGGGASASDVPGAEVLDDLDEAVEVEFWHSMDSTNGQVLNGLIDEFNAENEGRVRVTGTFQGDYDTTLAQHRAAIQQGDTANLIMVYDLGTQFMIDSGQTVPAQAFVDKDEYDTGSLEDALLNYFTVDGDLRSFPFNNSTPLMYINRDAFEEAGLDPDTPPKDLAEIREYAEALTVTSEDGQVEQYGFGAAVYGWFVEQFMARAAVPYCDNGNGREGRAEEALFNDPKVVEVVEWWQSMIDDGLAVQLGRSTDDAQAAFTSGRAAMTLESTGSLGGFLEQSDFEVGAGYFPLVSADDPGGSIIGGASLWINGEGHSQEEVRGSWEFVQHLLTPESQSVWHAGTGYLAVNTEGYDGPEAQERATQFPQFAVAAAQLADSETSVNTAGCMMGVMSDARVAAEEGWEAALTTDDTPEAALTRSKESLQRKIDEYNDSVG</sequence>
<gene>
    <name evidence="6" type="ORF">HCN56_23535</name>
</gene>
<comment type="similarity">
    <text evidence="2">Belongs to the bacterial solute-binding protein 1 family.</text>
</comment>
<dbReference type="PANTHER" id="PTHR43649">
    <property type="entry name" value="ARABINOSE-BINDING PROTEIN-RELATED"/>
    <property type="match status" value="1"/>
</dbReference>
<dbReference type="SUPFAM" id="SSF53850">
    <property type="entry name" value="Periplasmic binding protein-like II"/>
    <property type="match status" value="1"/>
</dbReference>
<evidence type="ECO:0000256" key="1">
    <source>
        <dbReference type="ARBA" id="ARBA00004196"/>
    </source>
</evidence>
<accession>A0A7X6D5B3</accession>
<keyword evidence="4 5" id="KW-0732">Signal</keyword>
<keyword evidence="3" id="KW-0813">Transport</keyword>
<feature type="chain" id="PRO_5030648119" evidence="5">
    <location>
        <begin position="23"/>
        <end position="466"/>
    </location>
</feature>
<dbReference type="Gene3D" id="3.40.190.10">
    <property type="entry name" value="Periplasmic binding protein-like II"/>
    <property type="match status" value="2"/>
</dbReference>
<evidence type="ECO:0000256" key="2">
    <source>
        <dbReference type="ARBA" id="ARBA00008520"/>
    </source>
</evidence>
<organism evidence="6 7">
    <name type="scientific">Streptomyces lonarensis</name>
    <dbReference type="NCBI Taxonomy" id="700599"/>
    <lineage>
        <taxon>Bacteria</taxon>
        <taxon>Bacillati</taxon>
        <taxon>Actinomycetota</taxon>
        <taxon>Actinomycetes</taxon>
        <taxon>Kitasatosporales</taxon>
        <taxon>Streptomycetaceae</taxon>
        <taxon>Streptomyces</taxon>
    </lineage>
</organism>
<reference evidence="6 7" key="1">
    <citation type="submission" date="2020-03" db="EMBL/GenBank/DDBJ databases">
        <title>Draft genome of Streptomyces sp. ventii, isolated from the Axial Seamount in the Pacific Ocean, and resequencing of the two type strains Streptomyces lonarensis strain NCL 716 and Streptomyces bohaiensis strain 11A07.</title>
        <authorList>
            <person name="Loughran R.M."/>
            <person name="Pfannmuller K.M."/>
            <person name="Wasson B.J."/>
            <person name="Deadmond M.C."/>
            <person name="Paddock B.E."/>
            <person name="Koyack M.J."/>
            <person name="Gallegos D.A."/>
            <person name="Mitchell E.A."/>
            <person name="Ushijima B."/>
            <person name="Saw J.H."/>
            <person name="Mcphail K.L."/>
            <person name="Videau P."/>
        </authorList>
    </citation>
    <scope>NUCLEOTIDE SEQUENCE [LARGE SCALE GENOMIC DNA]</scope>
    <source>
        <strain evidence="6 7">NCL716</strain>
    </source>
</reference>
<dbReference type="EMBL" id="JAAVJD010000314">
    <property type="protein sequence ID" value="NJQ08466.1"/>
    <property type="molecule type" value="Genomic_DNA"/>
</dbReference>
<dbReference type="GO" id="GO:0030313">
    <property type="term" value="C:cell envelope"/>
    <property type="evidence" value="ECO:0007669"/>
    <property type="project" value="UniProtKB-SubCell"/>
</dbReference>
<dbReference type="InterPro" id="IPR006059">
    <property type="entry name" value="SBP"/>
</dbReference>
<dbReference type="AlphaFoldDB" id="A0A7X6D5B3"/>
<proteinExistence type="inferred from homology"/>
<evidence type="ECO:0000256" key="3">
    <source>
        <dbReference type="ARBA" id="ARBA00022448"/>
    </source>
</evidence>
<evidence type="ECO:0000256" key="5">
    <source>
        <dbReference type="SAM" id="SignalP"/>
    </source>
</evidence>